<dbReference type="RefSeq" id="WP_110360828.1">
    <property type="nucleotide sequence ID" value="NZ_QFLI01000004.1"/>
</dbReference>
<proteinExistence type="predicted"/>
<accession>A0A2V4A044</accession>
<evidence type="ECO:0000313" key="5">
    <source>
        <dbReference type="Proteomes" id="UP000248079"/>
    </source>
</evidence>
<protein>
    <submittedName>
        <fullName evidence="4">DNA-binding response regulator</fullName>
    </submittedName>
</protein>
<reference evidence="4 5" key="1">
    <citation type="submission" date="2018-05" db="EMBL/GenBank/DDBJ databases">
        <title>Marinifilum breve JC075T sp. nov., a marine bacterium isolated from Yongle Blue Hole in the South China Sea.</title>
        <authorList>
            <person name="Fu T."/>
        </authorList>
    </citation>
    <scope>NUCLEOTIDE SEQUENCE [LARGE SCALE GENOMIC DNA]</scope>
    <source>
        <strain evidence="4 5">JC075</strain>
    </source>
</reference>
<keyword evidence="4" id="KW-0238">DNA-binding</keyword>
<evidence type="ECO:0000256" key="1">
    <source>
        <dbReference type="PROSITE-ProRule" id="PRU00169"/>
    </source>
</evidence>
<feature type="domain" description="Response regulatory" evidence="2">
    <location>
        <begin position="3"/>
        <end position="114"/>
    </location>
</feature>
<feature type="domain" description="HTH LytTR-type" evidence="3">
    <location>
        <begin position="129"/>
        <end position="227"/>
    </location>
</feature>
<evidence type="ECO:0000259" key="3">
    <source>
        <dbReference type="PROSITE" id="PS50930"/>
    </source>
</evidence>
<organism evidence="4 5">
    <name type="scientific">Marinifilum breve</name>
    <dbReference type="NCBI Taxonomy" id="2184082"/>
    <lineage>
        <taxon>Bacteria</taxon>
        <taxon>Pseudomonadati</taxon>
        <taxon>Bacteroidota</taxon>
        <taxon>Bacteroidia</taxon>
        <taxon>Marinilabiliales</taxon>
        <taxon>Marinifilaceae</taxon>
    </lineage>
</organism>
<comment type="caution">
    <text evidence="4">The sequence shown here is derived from an EMBL/GenBank/DDBJ whole genome shotgun (WGS) entry which is preliminary data.</text>
</comment>
<dbReference type="SMART" id="SM00448">
    <property type="entry name" value="REC"/>
    <property type="match status" value="1"/>
</dbReference>
<dbReference type="GO" id="GO:0000156">
    <property type="term" value="F:phosphorelay response regulator activity"/>
    <property type="evidence" value="ECO:0007669"/>
    <property type="project" value="InterPro"/>
</dbReference>
<dbReference type="Proteomes" id="UP000248079">
    <property type="component" value="Unassembled WGS sequence"/>
</dbReference>
<dbReference type="PANTHER" id="PTHR37299">
    <property type="entry name" value="TRANSCRIPTIONAL REGULATOR-RELATED"/>
    <property type="match status" value="1"/>
</dbReference>
<dbReference type="InterPro" id="IPR011006">
    <property type="entry name" value="CheY-like_superfamily"/>
</dbReference>
<dbReference type="InterPro" id="IPR007492">
    <property type="entry name" value="LytTR_DNA-bd_dom"/>
</dbReference>
<dbReference type="GO" id="GO:0003677">
    <property type="term" value="F:DNA binding"/>
    <property type="evidence" value="ECO:0007669"/>
    <property type="project" value="UniProtKB-KW"/>
</dbReference>
<keyword evidence="1" id="KW-0597">Phosphoprotein</keyword>
<sequence length="230" mass="26841">MITCIIIEDQAPAQRILKKYVADYGNVQIKEVFSDPILALEYLQEIHVDLIFLDIHLPKISGMDFLKILPYKPLVILTTAFHEYAVQSYEFEVLDYLLKPISYDRFIKAMDRVQQVLKDENTEKKSESILVKIGYEYVSVDLSEILYVKSDGDYTFLYCSSKKHMVSLPLKYWNETLSKQQFCQIHRSYIVSLDKIEKISANSIIVNKQVLPIGRKYKQILKDKLSGQNR</sequence>
<keyword evidence="5" id="KW-1185">Reference proteome</keyword>
<feature type="modified residue" description="4-aspartylphosphate" evidence="1">
    <location>
        <position position="54"/>
    </location>
</feature>
<evidence type="ECO:0000313" key="4">
    <source>
        <dbReference type="EMBL" id="PXY01197.1"/>
    </source>
</evidence>
<dbReference type="Pfam" id="PF04397">
    <property type="entry name" value="LytTR"/>
    <property type="match status" value="1"/>
</dbReference>
<dbReference type="InterPro" id="IPR001789">
    <property type="entry name" value="Sig_transdc_resp-reg_receiver"/>
</dbReference>
<name>A0A2V4A044_9BACT</name>
<gene>
    <name evidence="4" type="ORF">DF185_11165</name>
</gene>
<dbReference type="PROSITE" id="PS50110">
    <property type="entry name" value="RESPONSE_REGULATORY"/>
    <property type="match status" value="1"/>
</dbReference>
<dbReference type="EMBL" id="QFLI01000004">
    <property type="protein sequence ID" value="PXY01197.1"/>
    <property type="molecule type" value="Genomic_DNA"/>
</dbReference>
<dbReference type="AlphaFoldDB" id="A0A2V4A044"/>
<dbReference type="Gene3D" id="2.40.50.1020">
    <property type="entry name" value="LytTr DNA-binding domain"/>
    <property type="match status" value="1"/>
</dbReference>
<dbReference type="InterPro" id="IPR046947">
    <property type="entry name" value="LytR-like"/>
</dbReference>
<dbReference type="SUPFAM" id="SSF52172">
    <property type="entry name" value="CheY-like"/>
    <property type="match status" value="1"/>
</dbReference>
<dbReference type="PROSITE" id="PS50930">
    <property type="entry name" value="HTH_LYTTR"/>
    <property type="match status" value="1"/>
</dbReference>
<dbReference type="Pfam" id="PF00072">
    <property type="entry name" value="Response_reg"/>
    <property type="match status" value="1"/>
</dbReference>
<dbReference type="SMART" id="SM00850">
    <property type="entry name" value="LytTR"/>
    <property type="match status" value="1"/>
</dbReference>
<dbReference type="Gene3D" id="3.40.50.2300">
    <property type="match status" value="1"/>
</dbReference>
<evidence type="ECO:0000259" key="2">
    <source>
        <dbReference type="PROSITE" id="PS50110"/>
    </source>
</evidence>
<dbReference type="PANTHER" id="PTHR37299:SF1">
    <property type="entry name" value="STAGE 0 SPORULATION PROTEIN A HOMOLOG"/>
    <property type="match status" value="1"/>
</dbReference>
<dbReference type="OrthoDB" id="2168082at2"/>